<dbReference type="InterPro" id="IPR042099">
    <property type="entry name" value="ANL_N_sf"/>
</dbReference>
<dbReference type="SUPFAM" id="SSF56801">
    <property type="entry name" value="Acetyl-CoA synthetase-like"/>
    <property type="match status" value="1"/>
</dbReference>
<dbReference type="eggNOG" id="COG1022">
    <property type="taxonomic scope" value="Bacteria"/>
</dbReference>
<dbReference type="EMBL" id="AXZF01000002">
    <property type="protein sequence ID" value="ERT70070.1"/>
    <property type="molecule type" value="Genomic_DNA"/>
</dbReference>
<dbReference type="InterPro" id="IPR006162">
    <property type="entry name" value="Ppantetheine_attach_site"/>
</dbReference>
<keyword evidence="2" id="KW-0597">Phosphoprotein</keyword>
<dbReference type="Pfam" id="PF00550">
    <property type="entry name" value="PP-binding"/>
    <property type="match status" value="1"/>
</dbReference>
<dbReference type="PANTHER" id="PTHR43272:SF52">
    <property type="entry name" value="AMP-DEPENDENT SYNTHETASE_LIGASE DOMAIN-CONTAINING PROTEIN"/>
    <property type="match status" value="1"/>
</dbReference>
<evidence type="ECO:0000259" key="4">
    <source>
        <dbReference type="PROSITE" id="PS50075"/>
    </source>
</evidence>
<dbReference type="AlphaFoldDB" id="U7VEW4"/>
<dbReference type="Gene3D" id="1.10.1200.10">
    <property type="entry name" value="ACP-like"/>
    <property type="match status" value="1"/>
</dbReference>
<dbReference type="InterPro" id="IPR045851">
    <property type="entry name" value="AMP-bd_C_sf"/>
</dbReference>
<dbReference type="Pfam" id="PF00501">
    <property type="entry name" value="AMP-binding"/>
    <property type="match status" value="1"/>
</dbReference>
<dbReference type="PANTHER" id="PTHR43272">
    <property type="entry name" value="LONG-CHAIN-FATTY-ACID--COA LIGASE"/>
    <property type="match status" value="1"/>
</dbReference>
<dbReference type="Gene3D" id="3.40.50.12780">
    <property type="entry name" value="N-terminal domain of ligase-like"/>
    <property type="match status" value="1"/>
</dbReference>
<dbReference type="Proteomes" id="UP000017081">
    <property type="component" value="Unassembled WGS sequence"/>
</dbReference>
<reference evidence="5" key="1">
    <citation type="submission" date="2013-08" db="EMBL/GenBank/DDBJ databases">
        <authorList>
            <person name="Weinstock G."/>
            <person name="Sodergren E."/>
            <person name="Wylie T."/>
            <person name="Fulton L."/>
            <person name="Fulton R."/>
            <person name="Fronick C."/>
            <person name="O'Laughlin M."/>
            <person name="Godfrey J."/>
            <person name="Miner T."/>
            <person name="Herter B."/>
            <person name="Appelbaum E."/>
            <person name="Cordes M."/>
            <person name="Lek S."/>
            <person name="Wollam A."/>
            <person name="Pepin K.H."/>
            <person name="Palsikar V.B."/>
            <person name="Mitreva M."/>
            <person name="Wilson R.K."/>
        </authorList>
    </citation>
    <scope>NUCLEOTIDE SEQUENCE [LARGE SCALE GENOMIC DNA]</scope>
    <source>
        <strain evidence="5">ATCC BAA-474</strain>
    </source>
</reference>
<accession>U7VEW4</accession>
<organism evidence="5 6">
    <name type="scientific">Cetobacterium somerae ATCC BAA-474</name>
    <dbReference type="NCBI Taxonomy" id="1319815"/>
    <lineage>
        <taxon>Bacteria</taxon>
        <taxon>Fusobacteriati</taxon>
        <taxon>Fusobacteriota</taxon>
        <taxon>Fusobacteriia</taxon>
        <taxon>Fusobacteriales</taxon>
        <taxon>Fusobacteriaceae</taxon>
        <taxon>Cetobacterium</taxon>
    </lineage>
</organism>
<evidence type="ECO:0000256" key="2">
    <source>
        <dbReference type="ARBA" id="ARBA00022553"/>
    </source>
</evidence>
<evidence type="ECO:0000313" key="6">
    <source>
        <dbReference type="Proteomes" id="UP000017081"/>
    </source>
</evidence>
<protein>
    <submittedName>
        <fullName evidence="5">Putative acyl carrier protein</fullName>
    </submittedName>
</protein>
<comment type="catalytic activity">
    <reaction evidence="3">
        <text>a long-chain fatty acid + ATP + CoA = a long-chain fatty acyl-CoA + AMP + diphosphate</text>
        <dbReference type="Rhea" id="RHEA:15421"/>
        <dbReference type="ChEBI" id="CHEBI:30616"/>
        <dbReference type="ChEBI" id="CHEBI:33019"/>
        <dbReference type="ChEBI" id="CHEBI:57287"/>
        <dbReference type="ChEBI" id="CHEBI:57560"/>
        <dbReference type="ChEBI" id="CHEBI:83139"/>
        <dbReference type="ChEBI" id="CHEBI:456215"/>
        <dbReference type="EC" id="6.2.1.3"/>
    </reaction>
    <physiologicalReaction direction="left-to-right" evidence="3">
        <dbReference type="Rhea" id="RHEA:15422"/>
    </physiologicalReaction>
</comment>
<dbReference type="Pfam" id="PF01553">
    <property type="entry name" value="Acyltransferase"/>
    <property type="match status" value="1"/>
</dbReference>
<dbReference type="GO" id="GO:0004467">
    <property type="term" value="F:long-chain fatty acid-CoA ligase activity"/>
    <property type="evidence" value="ECO:0007669"/>
    <property type="project" value="UniProtKB-EC"/>
</dbReference>
<dbReference type="Gene3D" id="3.30.300.30">
    <property type="match status" value="1"/>
</dbReference>
<sequence length="836" mass="94535">MNFIYDRKKTAVIYKDKEHSYYELIKMAKIYSSLMNIEKEDRVAIFMENRPEYMGAVLGVWDKKGTCTNLDASYNADQLIYVFNDSHPKYIITSNENIEVVKKAKEASNSSINILNVDEIDITKDIDIENVAVECLEKDAVAVMLYTSGTTGNPKGVMLTFDNIMSNVDAIEEIKMVTPEDRLLALLPFHHILPLSFTVLMPLKFGCLVVILDELSSEAIKRNLQKYKITIVIGVPRVWEMFHKGIKGKIKENALSYKLFNICKSLNIMPLNKIVFKKIQDAFGGNIKFLVSGGAKLDKEICEDFNIFGFKMLEGYGLTETSPIISFNRIDNVIAGTVGTPLPGVKVKLEEDGEIVVKGRNVMKGYYNKPEATAEAIDSEGWFHTGDLGQFDGDHLKIIGRKKEMIVLSNGKNINPSDIEAEIMKGTNLIQEVAVTEDEKHLIAIVYPDFKVLEEKKIANAKEAIKWEVIDKYNVTAPKYKKILDIVIVKEELPKTKLGKLRRFMLKDLLKGSNLIKGTPDEIVSEKEVEKRVSTSKEINTQEFKAISKFIGTLHDEIEIIPESHLEIDLGLDSLDIVEIITFIQNTFGVDISEEDFSRIKTVEALCQYVREKGGNFEEKEINWKKIFEEPVDLKMPSSKYVIPITTILKPLFTWYIKLEKNTNKLEKTSPVIYIGNHQSMLDAFAFGQALPKDILKNTYFLAINIHFEGKIKKYLAENGNVILIDVNKNLKETLKIAAKVLKEGKNLVIFPEGARTRDGELQDFKKTFAMLSKELDIPVVPFAINGAYDLMPYGKGVPSSGKMSITILDKILPENKSVEEIVKVTRDSIEKSINN</sequence>
<dbReference type="PATRIC" id="fig|1319815.3.peg.63"/>
<dbReference type="InterPro" id="IPR002123">
    <property type="entry name" value="Plipid/glycerol_acylTrfase"/>
</dbReference>
<dbReference type="GO" id="GO:0016746">
    <property type="term" value="F:acyltransferase activity"/>
    <property type="evidence" value="ECO:0007669"/>
    <property type="project" value="InterPro"/>
</dbReference>
<name>U7VEW4_9FUSO</name>
<dbReference type="CDD" id="cd07989">
    <property type="entry name" value="LPLAT_AGPAT-like"/>
    <property type="match status" value="1"/>
</dbReference>
<dbReference type="InterPro" id="IPR036736">
    <property type="entry name" value="ACP-like_sf"/>
</dbReference>
<dbReference type="RefSeq" id="WP_023049614.1">
    <property type="nucleotide sequence ID" value="NZ_CP173065.2"/>
</dbReference>
<dbReference type="SUPFAM" id="SSF47336">
    <property type="entry name" value="ACP-like"/>
    <property type="match status" value="1"/>
</dbReference>
<dbReference type="PROSITE" id="PS00012">
    <property type="entry name" value="PHOSPHOPANTETHEINE"/>
    <property type="match status" value="1"/>
</dbReference>
<feature type="domain" description="Carrier" evidence="4">
    <location>
        <begin position="537"/>
        <end position="614"/>
    </location>
</feature>
<proteinExistence type="predicted"/>
<dbReference type="HOGENOM" id="CLU_000022_45_1_0"/>
<dbReference type="PROSITE" id="PS50075">
    <property type="entry name" value="CARRIER"/>
    <property type="match status" value="1"/>
</dbReference>
<dbReference type="SUPFAM" id="SSF69593">
    <property type="entry name" value="Glycerol-3-phosphate (1)-acyltransferase"/>
    <property type="match status" value="1"/>
</dbReference>
<dbReference type="GO" id="GO:0016020">
    <property type="term" value="C:membrane"/>
    <property type="evidence" value="ECO:0007669"/>
    <property type="project" value="TreeGrafter"/>
</dbReference>
<dbReference type="PROSITE" id="PS00455">
    <property type="entry name" value="AMP_BINDING"/>
    <property type="match status" value="1"/>
</dbReference>
<keyword evidence="1" id="KW-0596">Phosphopantetheine</keyword>
<dbReference type="STRING" id="1319815.HMPREF0202_00064"/>
<comment type="caution">
    <text evidence="5">The sequence shown here is derived from an EMBL/GenBank/DDBJ whole genome shotgun (WGS) entry which is preliminary data.</text>
</comment>
<dbReference type="eggNOG" id="COG0204">
    <property type="taxonomic scope" value="Bacteria"/>
</dbReference>
<keyword evidence="6" id="KW-1185">Reference proteome</keyword>
<evidence type="ECO:0000256" key="3">
    <source>
        <dbReference type="ARBA" id="ARBA00024484"/>
    </source>
</evidence>
<dbReference type="SMART" id="SM00563">
    <property type="entry name" value="PlsC"/>
    <property type="match status" value="1"/>
</dbReference>
<evidence type="ECO:0000256" key="1">
    <source>
        <dbReference type="ARBA" id="ARBA00022450"/>
    </source>
</evidence>
<dbReference type="InterPro" id="IPR020845">
    <property type="entry name" value="AMP-binding_CS"/>
</dbReference>
<dbReference type="InterPro" id="IPR009081">
    <property type="entry name" value="PP-bd_ACP"/>
</dbReference>
<dbReference type="Pfam" id="PF23562">
    <property type="entry name" value="AMP-binding_C_3"/>
    <property type="match status" value="1"/>
</dbReference>
<gene>
    <name evidence="5" type="ORF">HMPREF0202_00064</name>
</gene>
<evidence type="ECO:0000313" key="5">
    <source>
        <dbReference type="EMBL" id="ERT70070.1"/>
    </source>
</evidence>
<dbReference type="InterPro" id="IPR000873">
    <property type="entry name" value="AMP-dep_synth/lig_dom"/>
</dbReference>